<evidence type="ECO:0000313" key="4">
    <source>
        <dbReference type="Proteomes" id="UP000274033"/>
    </source>
</evidence>
<comment type="caution">
    <text evidence="3">The sequence shown here is derived from an EMBL/GenBank/DDBJ whole genome shotgun (WGS) entry which is preliminary data.</text>
</comment>
<sequence length="73" mass="7833">MDQKKSGKRLAVIFVGIVAAAAIAVFTIVMVFYNYYDPSKYGRSNGGVDANNIGIPHEAEEQRDKVGTPGTGQ</sequence>
<gene>
    <name evidence="3" type="ORF">EBB45_00355</name>
</gene>
<keyword evidence="2" id="KW-1133">Transmembrane helix</keyword>
<evidence type="ECO:0000256" key="1">
    <source>
        <dbReference type="SAM" id="MobiDB-lite"/>
    </source>
</evidence>
<feature type="region of interest" description="Disordered" evidence="1">
    <location>
        <begin position="52"/>
        <end position="73"/>
    </location>
</feature>
<name>A0A3N9UJ32_9BACI</name>
<evidence type="ECO:0000313" key="3">
    <source>
        <dbReference type="EMBL" id="RQW76043.1"/>
    </source>
</evidence>
<accession>A0A3N9UJ32</accession>
<dbReference type="RefSeq" id="WP_124761489.1">
    <property type="nucleotide sequence ID" value="NZ_JAFBDY010000001.1"/>
</dbReference>
<protein>
    <submittedName>
        <fullName evidence="3">Uncharacterized protein</fullName>
    </submittedName>
</protein>
<feature type="compositionally biased region" description="Basic and acidic residues" evidence="1">
    <location>
        <begin position="57"/>
        <end position="66"/>
    </location>
</feature>
<keyword evidence="2" id="KW-0472">Membrane</keyword>
<dbReference type="Proteomes" id="UP000274033">
    <property type="component" value="Unassembled WGS sequence"/>
</dbReference>
<dbReference type="OrthoDB" id="9907309at2"/>
<proteinExistence type="predicted"/>
<feature type="transmembrane region" description="Helical" evidence="2">
    <location>
        <begin position="12"/>
        <end position="36"/>
    </location>
</feature>
<reference evidence="3 4" key="1">
    <citation type="journal article" date="2013" name="J. Microbiol.">
        <title>Lysinibacillus chungkukjangi sp. nov., isolated from Chungkukjang, Korean fermented soybean food.</title>
        <authorList>
            <person name="Kim S.J."/>
            <person name="Jang Y.H."/>
            <person name="Hamada M."/>
            <person name="Ahn J.H."/>
            <person name="Weon H.Y."/>
            <person name="Suzuki K."/>
            <person name="Whang K.S."/>
            <person name="Kwon S.W."/>
        </authorList>
    </citation>
    <scope>NUCLEOTIDE SEQUENCE [LARGE SCALE GENOMIC DNA]</scope>
    <source>
        <strain evidence="3 4">MCCC 1A12701</strain>
    </source>
</reference>
<keyword evidence="2" id="KW-0812">Transmembrane</keyword>
<dbReference type="EMBL" id="RRCT01000001">
    <property type="protein sequence ID" value="RQW76043.1"/>
    <property type="molecule type" value="Genomic_DNA"/>
</dbReference>
<keyword evidence="4" id="KW-1185">Reference proteome</keyword>
<organism evidence="3 4">
    <name type="scientific">Lysinibacillus composti</name>
    <dbReference type="NCBI Taxonomy" id="720633"/>
    <lineage>
        <taxon>Bacteria</taxon>
        <taxon>Bacillati</taxon>
        <taxon>Bacillota</taxon>
        <taxon>Bacilli</taxon>
        <taxon>Bacillales</taxon>
        <taxon>Bacillaceae</taxon>
        <taxon>Lysinibacillus</taxon>
    </lineage>
</organism>
<dbReference type="AlphaFoldDB" id="A0A3N9UJ32"/>
<evidence type="ECO:0000256" key="2">
    <source>
        <dbReference type="SAM" id="Phobius"/>
    </source>
</evidence>